<evidence type="ECO:0000313" key="4">
    <source>
        <dbReference type="Proteomes" id="UP000078512"/>
    </source>
</evidence>
<dbReference type="PANTHER" id="PTHR38926:SF72">
    <property type="entry name" value="IM:7136021-RELATED"/>
    <property type="match status" value="1"/>
</dbReference>
<proteinExistence type="predicted"/>
<feature type="compositionally biased region" description="Basic and acidic residues" evidence="1">
    <location>
        <begin position="959"/>
        <end position="969"/>
    </location>
</feature>
<dbReference type="InterPro" id="IPR032675">
    <property type="entry name" value="LRR_dom_sf"/>
</dbReference>
<evidence type="ECO:0008006" key="5">
    <source>
        <dbReference type="Google" id="ProtNLM"/>
    </source>
</evidence>
<evidence type="ECO:0000256" key="2">
    <source>
        <dbReference type="SAM" id="Phobius"/>
    </source>
</evidence>
<dbReference type="SUPFAM" id="SSF52047">
    <property type="entry name" value="RNI-like"/>
    <property type="match status" value="1"/>
</dbReference>
<feature type="compositionally biased region" description="Polar residues" evidence="1">
    <location>
        <begin position="982"/>
        <end position="992"/>
    </location>
</feature>
<keyword evidence="2" id="KW-0812">Transmembrane</keyword>
<gene>
    <name evidence="3" type="ORF">K457DRAFT_32278</name>
</gene>
<keyword evidence="2" id="KW-0472">Membrane</keyword>
<dbReference type="AlphaFoldDB" id="A0A197JYN5"/>
<sequence>MSSDCHSKRKLQLDCYFRIMRWWMMTMRAFTPLFIPSLKRGSEYAIVSLCELIQFLLLLDDDHGNIKDIKYQQQQPKIASHRQHGSSFHPLVACPPPSVNCSVCLLALLVRLFLFASFCFSCFLSWLASVFLCCSYFLRPPSFLLSDLSLLSPFLIQPAVSVHFSPLLLIQKTNNLLHITQKSLASPHPPMLLAETPATVVGTPNTATTTATAKESNTMTTVKLFLSTPQQPLTTTPATSVEVQQHQVQTETASTHHAMFSLSSANRVFQIPELADNIAVYLRPIYISQLRLVSRALYIAYRPHLRLHLHRGSTESWTSFPTLQDPVIADTSDTTAASVTTAFTASKPTDKEETCDEGEVKQRTLVSGTNDATTTTAKATIEAATTTETVTETIASLAIQESSLRPQQTQEVDEQEVKVEALKPVPKKTGNGYGYEDGLTYGNLVETLTTDSLDNLERLIPIMRQCPNIHTLSITRWNKELGVFEDLLHNSPRLKSLSVAFYTTVDLTEFLGTLTGTSTYSKIDGTGGATHGRQRGAGCGTLQLLDIKHRVPDINPIEWKALKAALDVLPSLRHLSLMGIEFTGGVDNNGEGGFAGGAGGAPQGLTALFNGGYPTITPWHTSTAGTSSSSLMSAPKQPQQQQGVFPKLQSLSLSICDCPAATMQEINRVFPGLTSLELNRCRSNWFQVFEPDPSMPASPHLGPATASVTSFVSPASNAVSVNIATGISSSHVSHSTSSTQTHALPPASVLPRVPFPELRHLKLTARQGYEILLFNLDLVAHRPYLTSIEIYDMSLKIETLSSLVSVCKSEGRFLKRWAHSVSGAYMSLDEIQTYLSWDEIQTNEVPSLSKVQHLYVQKPGVVSFGSTLTSLHIGDEGNFRGTFAMRSNVIKTWNEILQKLPHLRVLKIDQLVKGYCLFQHLGRQPVGEIACCHSKTCSISEGGKDKELTAPTTTMTEEGEGRVKEEKHQVGSFETSEGAWSIQVSSPSSTPEHTCRNTPKALPAIETAQPTDTPTPTPAPVPAPVHELSSVTETTTTFPAVATRPKLETPFLEELHVAFEWDLDVSTADMDRELIQRFRLLEKLYVTSMRKPDGFAAFTEQARPGLAIVHRRHENL</sequence>
<organism evidence="3 4">
    <name type="scientific">Linnemannia elongata AG-77</name>
    <dbReference type="NCBI Taxonomy" id="1314771"/>
    <lineage>
        <taxon>Eukaryota</taxon>
        <taxon>Fungi</taxon>
        <taxon>Fungi incertae sedis</taxon>
        <taxon>Mucoromycota</taxon>
        <taxon>Mortierellomycotina</taxon>
        <taxon>Mortierellomycetes</taxon>
        <taxon>Mortierellales</taxon>
        <taxon>Mortierellaceae</taxon>
        <taxon>Linnemannia</taxon>
    </lineage>
</organism>
<evidence type="ECO:0000256" key="1">
    <source>
        <dbReference type="SAM" id="MobiDB-lite"/>
    </source>
</evidence>
<dbReference type="OrthoDB" id="2338788at2759"/>
<reference evidence="3 4" key="1">
    <citation type="submission" date="2016-05" db="EMBL/GenBank/DDBJ databases">
        <title>Genome sequencing reveals origins of a unique bacterial endosymbiosis in the earliest lineages of terrestrial Fungi.</title>
        <authorList>
            <consortium name="DOE Joint Genome Institute"/>
            <person name="Uehling J."/>
            <person name="Gryganskyi A."/>
            <person name="Hameed K."/>
            <person name="Tschaplinski T."/>
            <person name="Misztal P."/>
            <person name="Wu S."/>
            <person name="Desiro A."/>
            <person name="Vande Pol N."/>
            <person name="Du Z.-Y."/>
            <person name="Zienkiewicz A."/>
            <person name="Zienkiewicz K."/>
            <person name="Morin E."/>
            <person name="Tisserant E."/>
            <person name="Splivallo R."/>
            <person name="Hainaut M."/>
            <person name="Henrissat B."/>
            <person name="Ohm R."/>
            <person name="Kuo A."/>
            <person name="Yan J."/>
            <person name="Lipzen A."/>
            <person name="Nolan M."/>
            <person name="Labutti K."/>
            <person name="Barry K."/>
            <person name="Goldstein A."/>
            <person name="Labbe J."/>
            <person name="Schadt C."/>
            <person name="Tuskan G."/>
            <person name="Grigoriev I."/>
            <person name="Martin F."/>
            <person name="Vilgalys R."/>
            <person name="Bonito G."/>
        </authorList>
    </citation>
    <scope>NUCLEOTIDE SEQUENCE [LARGE SCALE GENOMIC DNA]</scope>
    <source>
        <strain evidence="3 4">AG-77</strain>
    </source>
</reference>
<accession>A0A197JYN5</accession>
<evidence type="ECO:0000313" key="3">
    <source>
        <dbReference type="EMBL" id="OAQ29364.1"/>
    </source>
</evidence>
<feature type="region of interest" description="Disordered" evidence="1">
    <location>
        <begin position="951"/>
        <end position="996"/>
    </location>
</feature>
<keyword evidence="2" id="KW-1133">Transmembrane helix</keyword>
<dbReference type="Proteomes" id="UP000078512">
    <property type="component" value="Unassembled WGS sequence"/>
</dbReference>
<name>A0A197JYN5_9FUNG</name>
<dbReference type="EMBL" id="KV442041">
    <property type="protein sequence ID" value="OAQ29364.1"/>
    <property type="molecule type" value="Genomic_DNA"/>
</dbReference>
<protein>
    <recommendedName>
        <fullName evidence="5">F-box domain-containing protein</fullName>
    </recommendedName>
</protein>
<dbReference type="Gene3D" id="3.80.10.10">
    <property type="entry name" value="Ribonuclease Inhibitor"/>
    <property type="match status" value="2"/>
</dbReference>
<keyword evidence="4" id="KW-1185">Reference proteome</keyword>
<feature type="transmembrane region" description="Helical" evidence="2">
    <location>
        <begin position="112"/>
        <end position="138"/>
    </location>
</feature>
<dbReference type="PANTHER" id="PTHR38926">
    <property type="entry name" value="F-BOX DOMAIN CONTAINING PROTEIN, EXPRESSED"/>
    <property type="match status" value="1"/>
</dbReference>